<dbReference type="EC" id="2.4.2.4" evidence="3"/>
<dbReference type="GO" id="GO:0009032">
    <property type="term" value="F:thymidine phosphorylase activity"/>
    <property type="evidence" value="ECO:0007669"/>
    <property type="project" value="UniProtKB-EC"/>
</dbReference>
<accession>A0A7W7ZQA1</accession>
<dbReference type="PANTHER" id="PTHR10515">
    <property type="entry name" value="THYMIDINE PHOSPHORYLASE"/>
    <property type="match status" value="1"/>
</dbReference>
<dbReference type="FunFam" id="3.40.1030.10:FF:000003">
    <property type="entry name" value="Pyrimidine-nucleoside phosphorylase"/>
    <property type="match status" value="1"/>
</dbReference>
<dbReference type="SUPFAM" id="SSF52418">
    <property type="entry name" value="Nucleoside phosphorylase/phosphoribosyltransferase catalytic domain"/>
    <property type="match status" value="1"/>
</dbReference>
<evidence type="ECO:0000313" key="9">
    <source>
        <dbReference type="Proteomes" id="UP000584867"/>
    </source>
</evidence>
<evidence type="ECO:0000256" key="4">
    <source>
        <dbReference type="ARBA" id="ARBA00022676"/>
    </source>
</evidence>
<dbReference type="InterPro" id="IPR036320">
    <property type="entry name" value="Glycosyl_Trfase_fam3_N_dom_sf"/>
</dbReference>
<evidence type="ECO:0000256" key="5">
    <source>
        <dbReference type="ARBA" id="ARBA00022679"/>
    </source>
</evidence>
<dbReference type="NCBIfam" id="NF004490">
    <property type="entry name" value="PRK05820.1"/>
    <property type="match status" value="1"/>
</dbReference>
<protein>
    <recommendedName>
        <fullName evidence="3">thymidine phosphorylase</fullName>
        <ecNumber evidence="3">2.4.2.4</ecNumber>
    </recommendedName>
</protein>
<dbReference type="EMBL" id="JACHIO010000007">
    <property type="protein sequence ID" value="MBB5063809.1"/>
    <property type="molecule type" value="Genomic_DNA"/>
</dbReference>
<reference evidence="8 9" key="1">
    <citation type="submission" date="2020-08" db="EMBL/GenBank/DDBJ databases">
        <title>Genomic Encyclopedia of Type Strains, Phase IV (KMG-V): Genome sequencing to study the core and pangenomes of soil and plant-associated prokaryotes.</title>
        <authorList>
            <person name="Whitman W."/>
        </authorList>
    </citation>
    <scope>NUCLEOTIDE SEQUENCE [LARGE SCALE GENOMIC DNA]</scope>
    <source>
        <strain evidence="8 9">X5P3</strain>
    </source>
</reference>
<dbReference type="SUPFAM" id="SSF47648">
    <property type="entry name" value="Nucleoside phosphorylase/phosphoribosyltransferase N-terminal domain"/>
    <property type="match status" value="1"/>
</dbReference>
<proteinExistence type="inferred from homology"/>
<dbReference type="GO" id="GO:0005829">
    <property type="term" value="C:cytosol"/>
    <property type="evidence" value="ECO:0007669"/>
    <property type="project" value="TreeGrafter"/>
</dbReference>
<dbReference type="SUPFAM" id="SSF54680">
    <property type="entry name" value="Pyrimidine nucleoside phosphorylase C-terminal domain"/>
    <property type="match status" value="1"/>
</dbReference>
<dbReference type="InterPro" id="IPR000312">
    <property type="entry name" value="Glycosyl_Trfase_fam3"/>
</dbReference>
<dbReference type="InterPro" id="IPR018090">
    <property type="entry name" value="Pyrmidine_PPas_bac/euk"/>
</dbReference>
<evidence type="ECO:0000259" key="7">
    <source>
        <dbReference type="SMART" id="SM00941"/>
    </source>
</evidence>
<evidence type="ECO:0000256" key="1">
    <source>
        <dbReference type="ARBA" id="ARBA00006915"/>
    </source>
</evidence>
<dbReference type="InterPro" id="IPR035902">
    <property type="entry name" value="Nuc_phospho_transferase"/>
</dbReference>
<evidence type="ECO:0000256" key="2">
    <source>
        <dbReference type="ARBA" id="ARBA00011738"/>
    </source>
</evidence>
<dbReference type="InterPro" id="IPR036566">
    <property type="entry name" value="PYNP-like_C_sf"/>
</dbReference>
<dbReference type="Pfam" id="PF07831">
    <property type="entry name" value="PYNP_C"/>
    <property type="match status" value="1"/>
</dbReference>
<dbReference type="Gene3D" id="3.90.1170.30">
    <property type="entry name" value="Pyrimidine nucleoside phosphorylase-like, C-terminal domain"/>
    <property type="match status" value="1"/>
</dbReference>
<keyword evidence="5 8" id="KW-0808">Transferase</keyword>
<keyword evidence="4 8" id="KW-0328">Glycosyltransferase</keyword>
<sequence>MSDHAIYPLDIVIKKRDGAELTKAEIEHFIRAVVLNGEQKLAEARGEKPATLSATDKVTDAQIAAFLMAVFQRGLSPEELANLTTAMRFSGETFDAAPLHTFTVDKHSTGGVGDKSSLLIAPVVAAAGLELSPSISVPMISGRSLGHTGGTLDKLETIPGFDTQISMARFAEILRECHASLVGQTPRLVPADRILYAMRDHTGTVESPFLITASIMSKKLAESLNALVLDVKVGSGAFMPTYEKSKFLAELMVSTGERAGTRTAALLTTMDEPLGRFSGNWVEVWECVDILKGHRHAMSADLIELSNILSGWMLYFGGKTSTPEAGAKLSDDILRSGAAYKSWLQIVAAHQGDTSIFSDPAAFHRPKATRVLKASRAGYLAGMDCKEVGWAVQRLGAGRAKPGDPVSAHAGIESHAKLGDRLAEGQPIFTLFSEDAALLDEPYRMLEATVEITNEPRQKQPLIREIITKK</sequence>
<evidence type="ECO:0000313" key="8">
    <source>
        <dbReference type="EMBL" id="MBB5063809.1"/>
    </source>
</evidence>
<dbReference type="GO" id="GO:0006213">
    <property type="term" value="P:pyrimidine nucleoside metabolic process"/>
    <property type="evidence" value="ECO:0007669"/>
    <property type="project" value="InterPro"/>
</dbReference>
<dbReference type="PANTHER" id="PTHR10515:SF0">
    <property type="entry name" value="THYMIDINE PHOSPHORYLASE"/>
    <property type="match status" value="1"/>
</dbReference>
<name>A0A7W7ZQA1_9BACT</name>
<dbReference type="GO" id="GO:0006206">
    <property type="term" value="P:pyrimidine nucleobase metabolic process"/>
    <property type="evidence" value="ECO:0007669"/>
    <property type="project" value="InterPro"/>
</dbReference>
<dbReference type="InterPro" id="IPR013102">
    <property type="entry name" value="PYNP_C"/>
</dbReference>
<evidence type="ECO:0000256" key="3">
    <source>
        <dbReference type="ARBA" id="ARBA00011892"/>
    </source>
</evidence>
<dbReference type="Pfam" id="PF00591">
    <property type="entry name" value="Glycos_transf_3"/>
    <property type="match status" value="1"/>
</dbReference>
<dbReference type="Gene3D" id="3.40.1030.10">
    <property type="entry name" value="Nucleoside phosphorylase/phosphoribosyltransferase catalytic domain"/>
    <property type="match status" value="1"/>
</dbReference>
<dbReference type="InterPro" id="IPR000053">
    <property type="entry name" value="Thymidine/pyrmidine_PPase"/>
</dbReference>
<dbReference type="AlphaFoldDB" id="A0A7W7ZQA1"/>
<comment type="similarity">
    <text evidence="1">Belongs to the thymidine/pyrimidine-nucleoside phosphorylase family.</text>
</comment>
<dbReference type="PIRSF" id="PIRSF000478">
    <property type="entry name" value="TP_PyNP"/>
    <property type="match status" value="1"/>
</dbReference>
<dbReference type="GO" id="GO:0004645">
    <property type="term" value="F:1,4-alpha-oligoglucan phosphorylase activity"/>
    <property type="evidence" value="ECO:0007669"/>
    <property type="project" value="InterPro"/>
</dbReference>
<dbReference type="NCBIfam" id="TIGR02644">
    <property type="entry name" value="Y_phosphoryl"/>
    <property type="match status" value="1"/>
</dbReference>
<comment type="catalytic activity">
    <reaction evidence="6">
        <text>thymidine + phosphate = 2-deoxy-alpha-D-ribose 1-phosphate + thymine</text>
        <dbReference type="Rhea" id="RHEA:16037"/>
        <dbReference type="ChEBI" id="CHEBI:17748"/>
        <dbReference type="ChEBI" id="CHEBI:17821"/>
        <dbReference type="ChEBI" id="CHEBI:43474"/>
        <dbReference type="ChEBI" id="CHEBI:57259"/>
        <dbReference type="EC" id="2.4.2.4"/>
    </reaction>
</comment>
<organism evidence="8 9">
    <name type="scientific">Granulicella mallensis</name>
    <dbReference type="NCBI Taxonomy" id="940614"/>
    <lineage>
        <taxon>Bacteria</taxon>
        <taxon>Pseudomonadati</taxon>
        <taxon>Acidobacteriota</taxon>
        <taxon>Terriglobia</taxon>
        <taxon>Terriglobales</taxon>
        <taxon>Acidobacteriaceae</taxon>
        <taxon>Granulicella</taxon>
    </lineage>
</organism>
<comment type="subunit">
    <text evidence="2">Homodimer.</text>
</comment>
<feature type="domain" description="Pyrimidine nucleoside phosphorylase C-terminal" evidence="7">
    <location>
        <begin position="379"/>
        <end position="453"/>
    </location>
</feature>
<dbReference type="Pfam" id="PF02885">
    <property type="entry name" value="Glycos_trans_3N"/>
    <property type="match status" value="1"/>
</dbReference>
<dbReference type="Gene3D" id="1.20.970.10">
    <property type="entry name" value="Transferase, Pyrimidine Nucleoside Phosphorylase, Chain C"/>
    <property type="match status" value="1"/>
</dbReference>
<dbReference type="SMART" id="SM00941">
    <property type="entry name" value="PYNP_C"/>
    <property type="match status" value="1"/>
</dbReference>
<gene>
    <name evidence="8" type="ORF">HDF15_002154</name>
</gene>
<evidence type="ECO:0000256" key="6">
    <source>
        <dbReference type="ARBA" id="ARBA00048550"/>
    </source>
</evidence>
<dbReference type="InterPro" id="IPR017459">
    <property type="entry name" value="Glycosyl_Trfase_fam3_N_dom"/>
</dbReference>
<dbReference type="Proteomes" id="UP000584867">
    <property type="component" value="Unassembled WGS sequence"/>
</dbReference>
<dbReference type="RefSeq" id="WP_184255221.1">
    <property type="nucleotide sequence ID" value="NZ_JACHIO010000007.1"/>
</dbReference>
<comment type="caution">
    <text evidence="8">The sequence shown here is derived from an EMBL/GenBank/DDBJ whole genome shotgun (WGS) entry which is preliminary data.</text>
</comment>